<evidence type="ECO:0000313" key="9">
    <source>
        <dbReference type="Proteomes" id="UP000249890"/>
    </source>
</evidence>
<keyword evidence="4" id="KW-0808">Transferase</keyword>
<organism evidence="8 9">
    <name type="scientific">Paenibacillus donghaensis</name>
    <dbReference type="NCBI Taxonomy" id="414771"/>
    <lineage>
        <taxon>Bacteria</taxon>
        <taxon>Bacillati</taxon>
        <taxon>Bacillota</taxon>
        <taxon>Bacilli</taxon>
        <taxon>Bacillales</taxon>
        <taxon>Paenibacillaceae</taxon>
        <taxon>Paenibacillus</taxon>
    </lineage>
</organism>
<dbReference type="GO" id="GO:0009401">
    <property type="term" value="P:phosphoenolpyruvate-dependent sugar phosphotransferase system"/>
    <property type="evidence" value="ECO:0007669"/>
    <property type="project" value="UniProtKB-KW"/>
</dbReference>
<sequence length="165" mass="17257">MFGFKKKLTASDVLDIPSPVKGKIIPLIEVPDPAFSGGAMGPGIAVEPDEGRVTAPFDGVVAHLMERSKHAVLLEHASGVQILIHVGTNTVSLKGEGFTAHVQTGDRVRQGQLLLEFDMAAITQAGYSVVTPMIVPGGQDNVKEAIPLLSGDGPEGQAVIRVTLT</sequence>
<dbReference type="PROSITE" id="PS51093">
    <property type="entry name" value="PTS_EIIA_TYPE_1"/>
    <property type="match status" value="1"/>
</dbReference>
<dbReference type="Gene3D" id="2.70.70.10">
    <property type="entry name" value="Glucose Permease (Domain IIA)"/>
    <property type="match status" value="1"/>
</dbReference>
<dbReference type="Proteomes" id="UP000249890">
    <property type="component" value="Chromosome"/>
</dbReference>
<dbReference type="EMBL" id="CP021780">
    <property type="protein sequence ID" value="ASA19992.1"/>
    <property type="molecule type" value="Genomic_DNA"/>
</dbReference>
<dbReference type="InterPro" id="IPR001127">
    <property type="entry name" value="PTS_EIIA_1_perm"/>
</dbReference>
<dbReference type="RefSeq" id="WP_087914015.1">
    <property type="nucleotide sequence ID" value="NZ_CP021780.1"/>
</dbReference>
<dbReference type="FunFam" id="2.70.70.10:FF:000001">
    <property type="entry name" value="PTS system glucose-specific IIA component"/>
    <property type="match status" value="1"/>
</dbReference>
<name>A0A2Z2KGP1_9BACL</name>
<dbReference type="PANTHER" id="PTHR45008:SF1">
    <property type="entry name" value="PTS SYSTEM GLUCOSE-SPECIFIC EIIA COMPONENT"/>
    <property type="match status" value="1"/>
</dbReference>
<keyword evidence="9" id="KW-1185">Reference proteome</keyword>
<keyword evidence="5" id="KW-0598">Phosphotransferase system</keyword>
<keyword evidence="2" id="KW-0813">Transport</keyword>
<reference evidence="8 9" key="1">
    <citation type="submission" date="2017-06" db="EMBL/GenBank/DDBJ databases">
        <title>Complete genome sequence of Paenibacillus donghaensis KCTC 13049T isolated from East Sea sediment, South Korea.</title>
        <authorList>
            <person name="Jung B.K."/>
            <person name="Hong S.-J."/>
            <person name="Shin J.-H."/>
        </authorList>
    </citation>
    <scope>NUCLEOTIDE SEQUENCE [LARGE SCALE GENOMIC DNA]</scope>
    <source>
        <strain evidence="8 9">KCTC 13049</strain>
    </source>
</reference>
<dbReference type="GO" id="GO:0016301">
    <property type="term" value="F:kinase activity"/>
    <property type="evidence" value="ECO:0007669"/>
    <property type="project" value="UniProtKB-KW"/>
</dbReference>
<keyword evidence="3 8" id="KW-0762">Sugar transport</keyword>
<evidence type="ECO:0000259" key="7">
    <source>
        <dbReference type="PROSITE" id="PS51093"/>
    </source>
</evidence>
<evidence type="ECO:0000256" key="3">
    <source>
        <dbReference type="ARBA" id="ARBA00022597"/>
    </source>
</evidence>
<evidence type="ECO:0000256" key="2">
    <source>
        <dbReference type="ARBA" id="ARBA00022448"/>
    </source>
</evidence>
<dbReference type="InterPro" id="IPR011055">
    <property type="entry name" value="Dup_hybrid_motif"/>
</dbReference>
<evidence type="ECO:0000313" key="8">
    <source>
        <dbReference type="EMBL" id="ASA19992.1"/>
    </source>
</evidence>
<dbReference type="KEGG" id="pdh:B9T62_03745"/>
<dbReference type="AlphaFoldDB" id="A0A2Z2KGP1"/>
<keyword evidence="6" id="KW-0418">Kinase</keyword>
<dbReference type="Pfam" id="PF00358">
    <property type="entry name" value="PTS_EIIA_1"/>
    <property type="match status" value="1"/>
</dbReference>
<dbReference type="InterPro" id="IPR050890">
    <property type="entry name" value="PTS_EIIA_component"/>
</dbReference>
<dbReference type="GO" id="GO:0005737">
    <property type="term" value="C:cytoplasm"/>
    <property type="evidence" value="ECO:0007669"/>
    <property type="project" value="UniProtKB-SubCell"/>
</dbReference>
<dbReference type="OrthoDB" id="92465at2"/>
<evidence type="ECO:0000256" key="5">
    <source>
        <dbReference type="ARBA" id="ARBA00022683"/>
    </source>
</evidence>
<comment type="subcellular location">
    <subcellularLocation>
        <location evidence="1">Cytoplasm</location>
    </subcellularLocation>
</comment>
<gene>
    <name evidence="8" type="ORF">B9T62_03745</name>
</gene>
<evidence type="ECO:0000256" key="4">
    <source>
        <dbReference type="ARBA" id="ARBA00022679"/>
    </source>
</evidence>
<dbReference type="NCBIfam" id="TIGR00830">
    <property type="entry name" value="PTBA"/>
    <property type="match status" value="1"/>
</dbReference>
<proteinExistence type="predicted"/>
<accession>A0A2Z2KGP1</accession>
<feature type="domain" description="PTS EIIA type-1" evidence="7">
    <location>
        <begin position="32"/>
        <end position="137"/>
    </location>
</feature>
<dbReference type="SUPFAM" id="SSF51261">
    <property type="entry name" value="Duplicated hybrid motif"/>
    <property type="match status" value="1"/>
</dbReference>
<protein>
    <submittedName>
        <fullName evidence="8">PTS glucose transporter subunit IIA</fullName>
    </submittedName>
</protein>
<dbReference type="PANTHER" id="PTHR45008">
    <property type="entry name" value="PTS SYSTEM GLUCOSE-SPECIFIC EIIA COMPONENT"/>
    <property type="match status" value="1"/>
</dbReference>
<evidence type="ECO:0000256" key="1">
    <source>
        <dbReference type="ARBA" id="ARBA00004496"/>
    </source>
</evidence>
<evidence type="ECO:0000256" key="6">
    <source>
        <dbReference type="ARBA" id="ARBA00022777"/>
    </source>
</evidence>